<comment type="caution">
    <text evidence="1">The sequence shown here is derived from an EMBL/GenBank/DDBJ whole genome shotgun (WGS) entry which is preliminary data.</text>
</comment>
<sequence>MPHLAYEKRETCASSAAFTKIGTADRAARAGVRAENVNDHQENVSIAQIWAWMLSADPTNVDGVEKDVEWVARSETARDAVAWCDGALQRHIVGYPRTEGGGVDGDVWNGTVSSGVVWSCRMRACVVQDEMAWVIDKA</sequence>
<name>A0AAW0HQW2_MYOGA</name>
<accession>A0AAW0HQW2</accession>
<dbReference type="EMBL" id="JBBHLL010000373">
    <property type="protein sequence ID" value="KAK7804540.1"/>
    <property type="molecule type" value="Genomic_DNA"/>
</dbReference>
<reference evidence="1 2" key="1">
    <citation type="journal article" date="2023" name="bioRxiv">
        <title>Conserved and derived expression patterns and positive selection on dental genes reveal complex evolutionary context of ever-growing rodent molars.</title>
        <authorList>
            <person name="Calamari Z.T."/>
            <person name="Song A."/>
            <person name="Cohen E."/>
            <person name="Akter M."/>
            <person name="Roy R.D."/>
            <person name="Hallikas O."/>
            <person name="Christensen M.M."/>
            <person name="Li P."/>
            <person name="Marangoni P."/>
            <person name="Jernvall J."/>
            <person name="Klein O.D."/>
        </authorList>
    </citation>
    <scope>NUCLEOTIDE SEQUENCE [LARGE SCALE GENOMIC DNA]</scope>
    <source>
        <strain evidence="1">V071</strain>
    </source>
</reference>
<evidence type="ECO:0000313" key="2">
    <source>
        <dbReference type="Proteomes" id="UP001488838"/>
    </source>
</evidence>
<dbReference type="Proteomes" id="UP001488838">
    <property type="component" value="Unassembled WGS sequence"/>
</dbReference>
<proteinExistence type="predicted"/>
<dbReference type="AlphaFoldDB" id="A0AAW0HQW2"/>
<gene>
    <name evidence="1" type="ORF">U0070_002597</name>
</gene>
<keyword evidence="2" id="KW-1185">Reference proteome</keyword>
<evidence type="ECO:0000313" key="1">
    <source>
        <dbReference type="EMBL" id="KAK7804540.1"/>
    </source>
</evidence>
<organism evidence="1 2">
    <name type="scientific">Myodes glareolus</name>
    <name type="common">Bank vole</name>
    <name type="synonym">Clethrionomys glareolus</name>
    <dbReference type="NCBI Taxonomy" id="447135"/>
    <lineage>
        <taxon>Eukaryota</taxon>
        <taxon>Metazoa</taxon>
        <taxon>Chordata</taxon>
        <taxon>Craniata</taxon>
        <taxon>Vertebrata</taxon>
        <taxon>Euteleostomi</taxon>
        <taxon>Mammalia</taxon>
        <taxon>Eutheria</taxon>
        <taxon>Euarchontoglires</taxon>
        <taxon>Glires</taxon>
        <taxon>Rodentia</taxon>
        <taxon>Myomorpha</taxon>
        <taxon>Muroidea</taxon>
        <taxon>Cricetidae</taxon>
        <taxon>Arvicolinae</taxon>
        <taxon>Myodes</taxon>
    </lineage>
</organism>
<protein>
    <submittedName>
        <fullName evidence="1">Uncharacterized protein</fullName>
    </submittedName>
</protein>